<evidence type="ECO:0000313" key="4">
    <source>
        <dbReference type="EMBL" id="CAJ0571697.1"/>
    </source>
</evidence>
<dbReference type="PANTHER" id="PTHR22898:SF3">
    <property type="entry name" value="ALPHA-1,2-FUCOSYLTRANSFERASE-RELATED"/>
    <property type="match status" value="1"/>
</dbReference>
<evidence type="ECO:0000256" key="2">
    <source>
        <dbReference type="ARBA" id="ARBA00022679"/>
    </source>
</evidence>
<dbReference type="GO" id="GO:0008107">
    <property type="term" value="F:galactoside 2-alpha-L-fucosyltransferase activity"/>
    <property type="evidence" value="ECO:0007669"/>
    <property type="project" value="InterPro"/>
</dbReference>
<dbReference type="InterPro" id="IPR002516">
    <property type="entry name" value="Glyco_trans_11"/>
</dbReference>
<protein>
    <recommendedName>
        <fullName evidence="6">L-Fucosyltransferase</fullName>
    </recommendedName>
</protein>
<dbReference type="InterPro" id="IPR052501">
    <property type="entry name" value="Alpha-1-2_FucT"/>
</dbReference>
<evidence type="ECO:0000256" key="1">
    <source>
        <dbReference type="ARBA" id="ARBA00022676"/>
    </source>
</evidence>
<keyword evidence="5" id="KW-1185">Reference proteome</keyword>
<keyword evidence="2" id="KW-0808">Transferase</keyword>
<evidence type="ECO:0008006" key="6">
    <source>
        <dbReference type="Google" id="ProtNLM"/>
    </source>
</evidence>
<evidence type="ECO:0000256" key="3">
    <source>
        <dbReference type="SAM" id="SignalP"/>
    </source>
</evidence>
<feature type="chain" id="PRO_5041217106" description="L-Fucosyltransferase" evidence="3">
    <location>
        <begin position="17"/>
        <end position="365"/>
    </location>
</feature>
<dbReference type="PANTHER" id="PTHR22898">
    <property type="entry name" value="UNCHARACTERIZED GLYCOSOL TRANSFERASE-RELATED"/>
    <property type="match status" value="1"/>
</dbReference>
<name>A0AA36CPA1_9BILA</name>
<dbReference type="EMBL" id="CATQJA010002579">
    <property type="protein sequence ID" value="CAJ0571697.1"/>
    <property type="molecule type" value="Genomic_DNA"/>
</dbReference>
<feature type="non-terminal residue" evidence="4">
    <location>
        <position position="1"/>
    </location>
</feature>
<dbReference type="GO" id="GO:0005975">
    <property type="term" value="P:carbohydrate metabolic process"/>
    <property type="evidence" value="ECO:0007669"/>
    <property type="project" value="InterPro"/>
</dbReference>
<evidence type="ECO:0000313" key="5">
    <source>
        <dbReference type="Proteomes" id="UP001177023"/>
    </source>
</evidence>
<sequence length="365" mass="40861">MKLLLVISAVFLLAQAKVEKPHHQAKASKVRSHFNEPTPPTLEIGDEDYADPDNEKAILARSAALENGGDLGHHLFGIMSTLGIARRLGRKPIFALRAPYFKQASSNALWDLARNFPGLIPPQSIDVKHTYGKNFWPAGEDDLKLSGCCRFVDPEKSLKNKDRATVRFEGGYLQSYKYFQPYRGELNEKLLGNEALFTKMSQSLVSQEALGPDVERICIHTQRGSFLGNYHQASTFTFVRAAAQEVEGDNSIILLFGDDKTWMKQLAQKLDADGFDVEVAGKDGVPRVSELFFFRQYCDKVVISASSSTFGWWAAYFSQMKRAHVPVFYNQGFAKDPTYVAQLKAEDYYLPGWKALGLPNGTDDN</sequence>
<dbReference type="GO" id="GO:0016020">
    <property type="term" value="C:membrane"/>
    <property type="evidence" value="ECO:0007669"/>
    <property type="project" value="InterPro"/>
</dbReference>
<reference evidence="4" key="1">
    <citation type="submission" date="2023-06" db="EMBL/GenBank/DDBJ databases">
        <authorList>
            <person name="Delattre M."/>
        </authorList>
    </citation>
    <scope>NUCLEOTIDE SEQUENCE</scope>
    <source>
        <strain evidence="4">AF72</strain>
    </source>
</reference>
<feature type="signal peptide" evidence="3">
    <location>
        <begin position="1"/>
        <end position="16"/>
    </location>
</feature>
<organism evidence="4 5">
    <name type="scientific">Mesorhabditis spiculigera</name>
    <dbReference type="NCBI Taxonomy" id="96644"/>
    <lineage>
        <taxon>Eukaryota</taxon>
        <taxon>Metazoa</taxon>
        <taxon>Ecdysozoa</taxon>
        <taxon>Nematoda</taxon>
        <taxon>Chromadorea</taxon>
        <taxon>Rhabditida</taxon>
        <taxon>Rhabditina</taxon>
        <taxon>Rhabditomorpha</taxon>
        <taxon>Rhabditoidea</taxon>
        <taxon>Rhabditidae</taxon>
        <taxon>Mesorhabditinae</taxon>
        <taxon>Mesorhabditis</taxon>
    </lineage>
</organism>
<comment type="caution">
    <text evidence="4">The sequence shown here is derived from an EMBL/GenBank/DDBJ whole genome shotgun (WGS) entry which is preliminary data.</text>
</comment>
<dbReference type="AlphaFoldDB" id="A0AA36CPA1"/>
<keyword evidence="3" id="KW-0732">Signal</keyword>
<accession>A0AA36CPA1</accession>
<proteinExistence type="predicted"/>
<dbReference type="Proteomes" id="UP001177023">
    <property type="component" value="Unassembled WGS sequence"/>
</dbReference>
<dbReference type="Pfam" id="PF01531">
    <property type="entry name" value="Glyco_transf_11"/>
    <property type="match status" value="1"/>
</dbReference>
<gene>
    <name evidence="4" type="ORF">MSPICULIGERA_LOCUS10097</name>
</gene>
<keyword evidence="1" id="KW-0328">Glycosyltransferase</keyword>